<gene>
    <name evidence="1" type="ORF">SDC9_41282</name>
</gene>
<sequence>MERMGSLFAKPVERHIEEVIKVNQDDEKALAIEMDEYVATDSIRESYIEVFKEIAEGPSAPREGIGIWISGFFGSGKSSFAKMLGYTVANRTIGASCAADLFKKTANDPRISDLLDSINRRIPFESVIFDVSMDSGRSGTERLTEILYKSLLKGLDYATDFDIAELEIALEGDGRLERFERLFEEKMGSPWRLRRQLGLAINEASVVLNALDPRAFPTPDSWAVSVGAGRADIDPNRLAERAFELSSRRKKGKALLFVIDEVGQFVSRSVDKMLDLQAIIQAFGVAGKNRTERRQAVSPFWIAVTSQEKLNEVVTALDSRRIELARLQDRFRVNVDLRQTDISEITARRVLEKNAEAGRKLGALFDANAGRIRECCTLERTSRNGDISREEFIRLYPYLPYQIDLCIDIVSGLRLKRGAQRHVGGSNRTIIKQAQQMLINERTKLVEAPIGTLVTLDKVYELLEAGSLIPYEITNEISSIGKRLPAHPSAVRVARAIALLESVKDLPRTVRNIAVVLHPTVTSPSREQEIEDALNELERAQFVRNTEEGYKLLTVQEKNWETKRNGLDPREAERNAIHREIIKEVYSDPKLRVHPYENLRSFKLGITMAGETVEGDGDIFLHLHLAPEAEVVTERTELRSRSAERPDEIFCSVALPQAARDTVAELYRSREMVAEADRLAAQQKLTAEEGACLAEEKNRKDRISRQLKKIFLEALAGGVFYFRGVERKGVSLGTALPDMMRELVALAVPLMFEKLRTGALPLSSGDVDKFLVAANLSALPSAFYDENAEKSLVVKQGGTYVPNTSCSLCREIMEHLDREHTYGNQVTGKNLEARFGGKGYAWNLESIRAGLAVLFRGGALEISHQGKKYTQYTEPAVRVVFQNTPPFRAASFAPRRTVDLKLRVAAAKMLEEIVGKMVEPEENAICSAFRKESAEEKTKLVPVHARLTALNVPGADMVTERMKRLDEILASDGEECIKTLASSGRTFLQNRKEVSELAAAATDKNLEKLGFARRILKEQWPVLSQRGADGSLATSAGELASILESENCLANVEKMKVLMKDIHEEYRKIYLEAWKKRRSAFEKALETLKGNPEWVTFDESPDISAELKENLLNPIREKAQAEAELPLFATVCQRTGVTVSQLESEAESTAGVVSKTLARIVELIAPEEKVERIVVSSLCRGRIATEDELEDFIQSLHDRMEKIIAGGGTIILE</sequence>
<dbReference type="NCBIfam" id="NF033441">
    <property type="entry name" value="BREX_BrxC"/>
    <property type="match status" value="1"/>
</dbReference>
<protein>
    <recommendedName>
        <fullName evidence="2">BREX system P-loop protein BrxC</fullName>
    </recommendedName>
</protein>
<reference evidence="1" key="1">
    <citation type="submission" date="2019-08" db="EMBL/GenBank/DDBJ databases">
        <authorList>
            <person name="Kucharzyk K."/>
            <person name="Murdoch R.W."/>
            <person name="Higgins S."/>
            <person name="Loffler F."/>
        </authorList>
    </citation>
    <scope>NUCLEOTIDE SEQUENCE</scope>
</reference>
<organism evidence="1">
    <name type="scientific">bioreactor metagenome</name>
    <dbReference type="NCBI Taxonomy" id="1076179"/>
    <lineage>
        <taxon>unclassified sequences</taxon>
        <taxon>metagenomes</taxon>
        <taxon>ecological metagenomes</taxon>
    </lineage>
</organism>
<comment type="caution">
    <text evidence="1">The sequence shown here is derived from an EMBL/GenBank/DDBJ whole genome shotgun (WGS) entry which is preliminary data.</text>
</comment>
<accession>A0A644VUR7</accession>
<evidence type="ECO:0008006" key="2">
    <source>
        <dbReference type="Google" id="ProtNLM"/>
    </source>
</evidence>
<dbReference type="EMBL" id="VSSQ01000455">
    <property type="protein sequence ID" value="MPL95118.1"/>
    <property type="molecule type" value="Genomic_DNA"/>
</dbReference>
<evidence type="ECO:0000313" key="1">
    <source>
        <dbReference type="EMBL" id="MPL95118.1"/>
    </source>
</evidence>
<proteinExistence type="predicted"/>
<dbReference type="AlphaFoldDB" id="A0A644VUR7"/>
<dbReference type="InterPro" id="IPR047679">
    <property type="entry name" value="BREX_BrxC"/>
</dbReference>
<name>A0A644VUR7_9ZZZZ</name>